<dbReference type="EMBL" id="BAAAFA010000012">
    <property type="protein sequence ID" value="GAA0822528.1"/>
    <property type="molecule type" value="Genomic_DNA"/>
</dbReference>
<gene>
    <name evidence="3" type="ORF">GCM10009111_30960</name>
</gene>
<dbReference type="Gene3D" id="2.30.270.10">
    <property type="entry name" value="duf1285 protein"/>
    <property type="match status" value="1"/>
</dbReference>
<dbReference type="RefSeq" id="WP_343818656.1">
    <property type="nucleotide sequence ID" value="NZ_BAAAFA010000012.1"/>
</dbReference>
<evidence type="ECO:0000259" key="2">
    <source>
        <dbReference type="Pfam" id="PF21028"/>
    </source>
</evidence>
<evidence type="ECO:0000313" key="4">
    <source>
        <dbReference type="Proteomes" id="UP001500021"/>
    </source>
</evidence>
<dbReference type="InterPro" id="IPR010707">
    <property type="entry name" value="DUF1285"/>
</dbReference>
<dbReference type="Proteomes" id="UP001500021">
    <property type="component" value="Unassembled WGS sequence"/>
</dbReference>
<protein>
    <submittedName>
        <fullName evidence="3">DUF1285 domain-containing protein</fullName>
    </submittedName>
</protein>
<reference evidence="3 4" key="1">
    <citation type="journal article" date="2019" name="Int. J. Syst. Evol. Microbiol.">
        <title>The Global Catalogue of Microorganisms (GCM) 10K type strain sequencing project: providing services to taxonomists for standard genome sequencing and annotation.</title>
        <authorList>
            <consortium name="The Broad Institute Genomics Platform"/>
            <consortium name="The Broad Institute Genome Sequencing Center for Infectious Disease"/>
            <person name="Wu L."/>
            <person name="Ma J."/>
        </authorList>
    </citation>
    <scope>NUCLEOTIDE SEQUENCE [LARGE SCALE GENOMIC DNA]</scope>
    <source>
        <strain evidence="3 4">JCM 15608</strain>
    </source>
</reference>
<accession>A0ABN1LAR0</accession>
<dbReference type="Pfam" id="PF06938">
    <property type="entry name" value="DUF1285_N"/>
    <property type="match status" value="1"/>
</dbReference>
<dbReference type="InterPro" id="IPR048342">
    <property type="entry name" value="DUF1285_C"/>
</dbReference>
<dbReference type="Gene3D" id="3.10.540.10">
    <property type="entry name" value="duf1285 like domain"/>
    <property type="match status" value="1"/>
</dbReference>
<dbReference type="InterPro" id="IPR023361">
    <property type="entry name" value="DUF1285_beta_roll_sf"/>
</dbReference>
<keyword evidence="4" id="KW-1185">Reference proteome</keyword>
<evidence type="ECO:0000259" key="1">
    <source>
        <dbReference type="Pfam" id="PF06938"/>
    </source>
</evidence>
<evidence type="ECO:0000313" key="3">
    <source>
        <dbReference type="EMBL" id="GAA0822528.1"/>
    </source>
</evidence>
<dbReference type="InterPro" id="IPR048341">
    <property type="entry name" value="DUF1285_N"/>
</dbReference>
<feature type="domain" description="DUF1285" evidence="1">
    <location>
        <begin position="22"/>
        <end position="92"/>
    </location>
</feature>
<organism evidence="3 4">
    <name type="scientific">Colwellia asteriadis</name>
    <dbReference type="NCBI Taxonomy" id="517723"/>
    <lineage>
        <taxon>Bacteria</taxon>
        <taxon>Pseudomonadati</taxon>
        <taxon>Pseudomonadota</taxon>
        <taxon>Gammaproteobacteria</taxon>
        <taxon>Alteromonadales</taxon>
        <taxon>Colwelliaceae</taxon>
        <taxon>Colwellia</taxon>
    </lineage>
</organism>
<sequence length="190" mass="22227">MSLDKLSKQLQQNNNSDQAKLPPIELWNPPFCGEIDLQIKANGDWYYGGTVFKRLALVKLFASVLWREQDEQRDEYFLVTPVEKVKITVEDAPFIITQWRWLDDKQTTMEVSTNLADTFVLDASRHLTIDEQGNLYINVRRNLFAKVHRNVYYQWVDLAAEQSANQEKQSTEPVALYFYSDGQKFILGHY</sequence>
<comment type="caution">
    <text evidence="3">The sequence shown here is derived from an EMBL/GenBank/DDBJ whole genome shotgun (WGS) entry which is preliminary data.</text>
</comment>
<dbReference type="PIRSF" id="PIRSF029557">
    <property type="entry name" value="UCP029557"/>
    <property type="match status" value="1"/>
</dbReference>
<proteinExistence type="predicted"/>
<feature type="domain" description="DUF1285" evidence="2">
    <location>
        <begin position="93"/>
        <end position="169"/>
    </location>
</feature>
<name>A0ABN1LAR0_9GAMM</name>
<dbReference type="Pfam" id="PF21028">
    <property type="entry name" value="DUF1285_C"/>
    <property type="match status" value="1"/>
</dbReference>